<reference evidence="11" key="1">
    <citation type="submission" date="2021-02" db="EMBL/GenBank/DDBJ databases">
        <authorList>
            <person name="Nowell W R."/>
        </authorList>
    </citation>
    <scope>NUCLEOTIDE SEQUENCE</scope>
</reference>
<evidence type="ECO:0000256" key="1">
    <source>
        <dbReference type="ARBA" id="ARBA00005762"/>
    </source>
</evidence>
<dbReference type="OrthoDB" id="6513042at2759"/>
<evidence type="ECO:0000256" key="5">
    <source>
        <dbReference type="ARBA" id="ARBA00022884"/>
    </source>
</evidence>
<feature type="domain" description="RDRP core" evidence="9">
    <location>
        <begin position="460"/>
        <end position="1025"/>
    </location>
</feature>
<dbReference type="PANTHER" id="PTHR23079">
    <property type="entry name" value="RNA-DEPENDENT RNA POLYMERASE"/>
    <property type="match status" value="1"/>
</dbReference>
<dbReference type="InterPro" id="IPR007855">
    <property type="entry name" value="RDRP"/>
</dbReference>
<evidence type="ECO:0000313" key="11">
    <source>
        <dbReference type="EMBL" id="CAF0988327.1"/>
    </source>
</evidence>
<keyword evidence="6" id="KW-0943">RNA-mediated gene silencing</keyword>
<dbReference type="EC" id="2.7.7.48" evidence="8"/>
<organism evidence="11 13">
    <name type="scientific">Didymodactylos carnosus</name>
    <dbReference type="NCBI Taxonomy" id="1234261"/>
    <lineage>
        <taxon>Eukaryota</taxon>
        <taxon>Metazoa</taxon>
        <taxon>Spiralia</taxon>
        <taxon>Gnathifera</taxon>
        <taxon>Rotifera</taxon>
        <taxon>Eurotatoria</taxon>
        <taxon>Bdelloidea</taxon>
        <taxon>Philodinida</taxon>
        <taxon>Philodinidae</taxon>
        <taxon>Didymodactylos</taxon>
    </lineage>
</organism>
<dbReference type="EMBL" id="CAJNOQ010002966">
    <property type="protein sequence ID" value="CAF0988327.1"/>
    <property type="molecule type" value="Genomic_DNA"/>
</dbReference>
<comment type="catalytic activity">
    <reaction evidence="7 8">
        <text>RNA(n) + a ribonucleoside 5'-triphosphate = RNA(n+1) + diphosphate</text>
        <dbReference type="Rhea" id="RHEA:21248"/>
        <dbReference type="Rhea" id="RHEA-COMP:14527"/>
        <dbReference type="Rhea" id="RHEA-COMP:17342"/>
        <dbReference type="ChEBI" id="CHEBI:33019"/>
        <dbReference type="ChEBI" id="CHEBI:61557"/>
        <dbReference type="ChEBI" id="CHEBI:140395"/>
        <dbReference type="EC" id="2.7.7.48"/>
    </reaction>
</comment>
<accession>A0A814FU10</accession>
<evidence type="ECO:0000313" key="13">
    <source>
        <dbReference type="Proteomes" id="UP000663829"/>
    </source>
</evidence>
<name>A0A814FU10_9BILA</name>
<dbReference type="PANTHER" id="PTHR23079:SF55">
    <property type="entry name" value="RNA-DIRECTED RNA POLYMERASE"/>
    <property type="match status" value="1"/>
</dbReference>
<sequence>MASDDSDETEKQSKRGYFRRITTNAFHRQSEAFYEHPIVRVSSNIKREYIVTTTTNQSKCKILKRNDFEQQENVVMDSHVSAIDDDISISSLFDCTFKTDTLMISSNQRDPVNRLGLSAYSPTITVIRSSNQRRPSTTKFKHQQAFSLLTLHLKSVWILLTDDLKFNGLTGNGNVNMIAFDCGYYMNLCYGALTTMNKFLCYSETYFYQKKSPWKLFFGRDRFEIIMVDYGSQTIHAFKKVITKEHITPGAIIDISENGFVVYICIKGNPAEYVKKKGSNERYCRVYNPEVQPQMSTLRLTVCTKNILGKKLRIVDTAARNVKQTLENFISFFQSNKIPVYFASIQFNRSESIVNYQQHKERFRTFIQSYSYKMLLTIGGCRLQQKMTYYVIQQLLALENNDELFYYVCLRLIRYASKNYFLDDIANEIKNILEYYNEFYIHSLFYQLEKSFEMIPHIVITPTIIKFYPFKFAKSNRVLRATDKFGGIQNFAVVEFRDDNGTQLQTRNFSDVIQLFDNYLDKEHGLQIGDRVYIYFHHAQSQLKQKQFYFYYHDEQKGFLSVEDGYAWMGDFTSIRVPARYAARMSQCFSTTEATIRIPAEAVLYIRDLLSSDGKYIFSDGVGRISSRLIKKIHDYMGWEGAISNVIQIRYGGCKGTLVCDPSLDEEEKQVLIRDSMRKFNSEDDTLEICKRSIPRPVYLNRQTIILLSNRLIGDSIFFILQLKNILWLIKSLISTAPAIKLMHEKVLRVFPLEELSKHPALYNEPFFQQLVSTTCRNVIFTLKNRAHIPIDIFKGRYMFGIVDEYGILKPGQAFVQYTNMNDRTATTTLNNQKVVVSKNPCHHPGDLRTFEAVDVPQLRHLTDCIIFPQHGSRPHPHEIAGSDLDGDEYTVIWDQDLVPLLTGNFEPYEYDSDIKPIKLDRPIIRKDIKDIILSICQQDNLGRLSKMHLAYVDKFGVIDSRSKDLAAGISKELDSVKNGYHPYTEAQITDLQNELGITRPDYTEYDNYESYPSKHILGKLYRSVNRFLPTFKTINHDVIKYDKAFIYGNWQNYIVEATALFKSYQSELFEIIYAHNFDNEIDLFCCCESQNINNNDRSEIQATAQQLLSKLFKYILEKFNNELDASHLKADCVCSQCQQQMAKASACYIICYLEVNRSNDNKKRILSFPWIFTSWLIKMKKITHNDEEQLEKHLYSIPMKFKIYSKYYSSNESFVYMKNNLTKQYQIIIVSYERIKFIEIIHNWLHQQEIFGNKYDECSPKPVIPNSCWEEIKTKFISSSVMNNNIHDNPHQWNVVFEKEKQTSYRINYKINNEDYYPMYYELLDICFADTIARDDIHLALLSDYIMQGFLNMTLEH</sequence>
<dbReference type="GO" id="GO:0031380">
    <property type="term" value="C:nuclear RNA-directed RNA polymerase complex"/>
    <property type="evidence" value="ECO:0007669"/>
    <property type="project" value="TreeGrafter"/>
</dbReference>
<evidence type="ECO:0000313" key="12">
    <source>
        <dbReference type="EMBL" id="CAF3760492.1"/>
    </source>
</evidence>
<evidence type="ECO:0000256" key="2">
    <source>
        <dbReference type="ARBA" id="ARBA00022484"/>
    </source>
</evidence>
<comment type="caution">
    <text evidence="11">The sequence shown here is derived from an EMBL/GenBank/DDBJ whole genome shotgun (WGS) entry which is preliminary data.</text>
</comment>
<dbReference type="InterPro" id="IPR057596">
    <property type="entry name" value="RDRP_core"/>
</dbReference>
<protein>
    <recommendedName>
        <fullName evidence="8">RNA-dependent RNA polymerase</fullName>
        <ecNumber evidence="8">2.7.7.48</ecNumber>
    </recommendedName>
</protein>
<evidence type="ECO:0000256" key="8">
    <source>
        <dbReference type="RuleBase" id="RU363098"/>
    </source>
</evidence>
<dbReference type="Proteomes" id="UP000663829">
    <property type="component" value="Unassembled WGS sequence"/>
</dbReference>
<dbReference type="Pfam" id="PF05183">
    <property type="entry name" value="RdRP"/>
    <property type="match status" value="1"/>
</dbReference>
<feature type="domain" description="RDRP C-terminal head" evidence="10">
    <location>
        <begin position="1042"/>
        <end position="1187"/>
    </location>
</feature>
<keyword evidence="5 8" id="KW-0694">RNA-binding</keyword>
<dbReference type="Proteomes" id="UP000681722">
    <property type="component" value="Unassembled WGS sequence"/>
</dbReference>
<dbReference type="InterPro" id="IPR058752">
    <property type="entry name" value="RDRP_C_head"/>
</dbReference>
<gene>
    <name evidence="11" type="ORF">GPM918_LOCUS13120</name>
    <name evidence="12" type="ORF">SRO942_LOCUS13120</name>
</gene>
<evidence type="ECO:0000259" key="9">
    <source>
        <dbReference type="Pfam" id="PF05183"/>
    </source>
</evidence>
<dbReference type="GO" id="GO:0003723">
    <property type="term" value="F:RNA binding"/>
    <property type="evidence" value="ECO:0007669"/>
    <property type="project" value="UniProtKB-KW"/>
</dbReference>
<dbReference type="GO" id="GO:0030422">
    <property type="term" value="P:siRNA processing"/>
    <property type="evidence" value="ECO:0007669"/>
    <property type="project" value="TreeGrafter"/>
</dbReference>
<keyword evidence="4 8" id="KW-0548">Nucleotidyltransferase</keyword>
<keyword evidence="3 8" id="KW-0808">Transferase</keyword>
<keyword evidence="2 8" id="KW-0696">RNA-directed RNA polymerase</keyword>
<dbReference type="GO" id="GO:0003968">
    <property type="term" value="F:RNA-directed RNA polymerase activity"/>
    <property type="evidence" value="ECO:0007669"/>
    <property type="project" value="UniProtKB-KW"/>
</dbReference>
<evidence type="ECO:0000256" key="6">
    <source>
        <dbReference type="ARBA" id="ARBA00023158"/>
    </source>
</evidence>
<evidence type="ECO:0000259" key="10">
    <source>
        <dbReference type="Pfam" id="PF26253"/>
    </source>
</evidence>
<comment type="similarity">
    <text evidence="1 8">Belongs to the RdRP family.</text>
</comment>
<evidence type="ECO:0000256" key="7">
    <source>
        <dbReference type="ARBA" id="ARBA00048744"/>
    </source>
</evidence>
<evidence type="ECO:0000256" key="3">
    <source>
        <dbReference type="ARBA" id="ARBA00022679"/>
    </source>
</evidence>
<keyword evidence="13" id="KW-1185">Reference proteome</keyword>
<evidence type="ECO:0000256" key="4">
    <source>
        <dbReference type="ARBA" id="ARBA00022695"/>
    </source>
</evidence>
<dbReference type="Pfam" id="PF26253">
    <property type="entry name" value="RdRP_head"/>
    <property type="match status" value="1"/>
</dbReference>
<dbReference type="EMBL" id="CAJOBC010002966">
    <property type="protein sequence ID" value="CAF3760492.1"/>
    <property type="molecule type" value="Genomic_DNA"/>
</dbReference>
<proteinExistence type="inferred from homology"/>